<dbReference type="AlphaFoldDB" id="A0A6P1NUJ9"/>
<gene>
    <name evidence="1" type="ORF">GU926_08150</name>
</gene>
<keyword evidence="2" id="KW-1185">Reference proteome</keyword>
<dbReference type="EMBL" id="CP047897">
    <property type="protein sequence ID" value="QHL87407.1"/>
    <property type="molecule type" value="Genomic_DNA"/>
</dbReference>
<accession>A0A6P1NUJ9</accession>
<organism evidence="1 2">
    <name type="scientific">Nibribacter ruber</name>
    <dbReference type="NCBI Taxonomy" id="2698458"/>
    <lineage>
        <taxon>Bacteria</taxon>
        <taxon>Pseudomonadati</taxon>
        <taxon>Bacteroidota</taxon>
        <taxon>Cytophagia</taxon>
        <taxon>Cytophagales</taxon>
        <taxon>Hymenobacteraceae</taxon>
        <taxon>Nibribacter</taxon>
    </lineage>
</organism>
<protein>
    <submittedName>
        <fullName evidence="1">Uncharacterized protein</fullName>
    </submittedName>
</protein>
<dbReference type="Proteomes" id="UP000464214">
    <property type="component" value="Chromosome"/>
</dbReference>
<dbReference type="RefSeq" id="WP_160690776.1">
    <property type="nucleotide sequence ID" value="NZ_CP047897.1"/>
</dbReference>
<reference evidence="1 2" key="1">
    <citation type="submission" date="2020-01" db="EMBL/GenBank/DDBJ databases">
        <authorList>
            <person name="Kim M."/>
        </authorList>
    </citation>
    <scope>NUCLEOTIDE SEQUENCE [LARGE SCALE GENOMIC DNA]</scope>
    <source>
        <strain evidence="1 2">BT10</strain>
    </source>
</reference>
<evidence type="ECO:0000313" key="2">
    <source>
        <dbReference type="Proteomes" id="UP000464214"/>
    </source>
</evidence>
<proteinExistence type="predicted"/>
<dbReference type="KEGG" id="nib:GU926_08150"/>
<evidence type="ECO:0000313" key="1">
    <source>
        <dbReference type="EMBL" id="QHL87407.1"/>
    </source>
</evidence>
<sequence>MAISKVGDTFVIHNQPELTDNTMGALIQLMHLVPDMASLHGLVNNLVFNAVKRDPEHISDWAADYAAMNALQLFLTALTDHQNSQSRIVQID</sequence>
<name>A0A6P1NUJ9_9BACT</name>